<evidence type="ECO:0000313" key="3">
    <source>
        <dbReference type="EMBL" id="KAK3259812.1"/>
    </source>
</evidence>
<dbReference type="AlphaFoldDB" id="A0AAE0FHL2"/>
<protein>
    <submittedName>
        <fullName evidence="3">Uncharacterized protein</fullName>
    </submittedName>
</protein>
<keyword evidence="2" id="KW-0812">Transmembrane</keyword>
<keyword evidence="4" id="KW-1185">Reference proteome</keyword>
<feature type="region of interest" description="Disordered" evidence="1">
    <location>
        <begin position="13"/>
        <end position="46"/>
    </location>
</feature>
<feature type="compositionally biased region" description="Pro residues" evidence="1">
    <location>
        <begin position="14"/>
        <end position="37"/>
    </location>
</feature>
<organism evidence="3 4">
    <name type="scientific">Cymbomonas tetramitiformis</name>
    <dbReference type="NCBI Taxonomy" id="36881"/>
    <lineage>
        <taxon>Eukaryota</taxon>
        <taxon>Viridiplantae</taxon>
        <taxon>Chlorophyta</taxon>
        <taxon>Pyramimonadophyceae</taxon>
        <taxon>Pyramimonadales</taxon>
        <taxon>Pyramimonadaceae</taxon>
        <taxon>Cymbomonas</taxon>
    </lineage>
</organism>
<feature type="transmembrane region" description="Helical" evidence="2">
    <location>
        <begin position="48"/>
        <end position="70"/>
    </location>
</feature>
<evidence type="ECO:0000256" key="2">
    <source>
        <dbReference type="SAM" id="Phobius"/>
    </source>
</evidence>
<gene>
    <name evidence="3" type="ORF">CYMTET_31208</name>
</gene>
<keyword evidence="2" id="KW-1133">Transmembrane helix</keyword>
<evidence type="ECO:0000313" key="4">
    <source>
        <dbReference type="Proteomes" id="UP001190700"/>
    </source>
</evidence>
<name>A0AAE0FHL2_9CHLO</name>
<sequence>MMYGYVFCDQYSVPSPPPSPPPSSPPPSPPPPRTPPPREYDEDDEDDGAVGVIFGVMAIVVVLFIVVGVLKYIHDRKRREAEEVNVENPTGAVMGVQAAGWQASHGNANMMQTHQPQETNIEIPITMQAHAMSVGEHEMCDLNDEGPPPPSTAAMAPDIVEKRAMLVRFYHKHNPEQAEQVDAIMQEYTVADIREACMTRYNADPFDEEPPPPSTAAMAPDVVEKRAMLAYTVEDIREACMTRYNADPFDEEPPPPSTAAMAPDVVEKRAMLVRFYHKHNPEQAEQVDAIMQAYTVEDIREACMTRYKGDPFKPRPDI</sequence>
<comment type="caution">
    <text evidence="3">The sequence shown here is derived from an EMBL/GenBank/DDBJ whole genome shotgun (WGS) entry which is preliminary data.</text>
</comment>
<dbReference type="Proteomes" id="UP001190700">
    <property type="component" value="Unassembled WGS sequence"/>
</dbReference>
<accession>A0AAE0FHL2</accession>
<keyword evidence="2" id="KW-0472">Membrane</keyword>
<reference evidence="3 4" key="1">
    <citation type="journal article" date="2015" name="Genome Biol. Evol.">
        <title>Comparative Genomics of a Bacterivorous Green Alga Reveals Evolutionary Causalities and Consequences of Phago-Mixotrophic Mode of Nutrition.</title>
        <authorList>
            <person name="Burns J.A."/>
            <person name="Paasch A."/>
            <person name="Narechania A."/>
            <person name="Kim E."/>
        </authorList>
    </citation>
    <scope>NUCLEOTIDE SEQUENCE [LARGE SCALE GENOMIC DNA]</scope>
    <source>
        <strain evidence="3 4">PLY_AMNH</strain>
    </source>
</reference>
<evidence type="ECO:0000256" key="1">
    <source>
        <dbReference type="SAM" id="MobiDB-lite"/>
    </source>
</evidence>
<proteinExistence type="predicted"/>
<dbReference type="EMBL" id="LGRX02018451">
    <property type="protein sequence ID" value="KAK3259812.1"/>
    <property type="molecule type" value="Genomic_DNA"/>
</dbReference>